<protein>
    <submittedName>
        <fullName evidence="1">Uncharacterized protein</fullName>
    </submittedName>
</protein>
<name>A0ACB9AX64_ARCLA</name>
<keyword evidence="2" id="KW-1185">Reference proteome</keyword>
<reference evidence="1 2" key="2">
    <citation type="journal article" date="2022" name="Mol. Ecol. Resour.">
        <title>The genomes of chicory, endive, great burdock and yacon provide insights into Asteraceae paleo-polyploidization history and plant inulin production.</title>
        <authorList>
            <person name="Fan W."/>
            <person name="Wang S."/>
            <person name="Wang H."/>
            <person name="Wang A."/>
            <person name="Jiang F."/>
            <person name="Liu H."/>
            <person name="Zhao H."/>
            <person name="Xu D."/>
            <person name="Zhang Y."/>
        </authorList>
    </citation>
    <scope>NUCLEOTIDE SEQUENCE [LARGE SCALE GENOMIC DNA]</scope>
    <source>
        <strain evidence="2">cv. Niubang</strain>
    </source>
</reference>
<evidence type="ECO:0000313" key="2">
    <source>
        <dbReference type="Proteomes" id="UP001055879"/>
    </source>
</evidence>
<dbReference type="Proteomes" id="UP001055879">
    <property type="component" value="Linkage Group LG07"/>
</dbReference>
<organism evidence="1 2">
    <name type="scientific">Arctium lappa</name>
    <name type="common">Greater burdock</name>
    <name type="synonym">Lappa major</name>
    <dbReference type="NCBI Taxonomy" id="4217"/>
    <lineage>
        <taxon>Eukaryota</taxon>
        <taxon>Viridiplantae</taxon>
        <taxon>Streptophyta</taxon>
        <taxon>Embryophyta</taxon>
        <taxon>Tracheophyta</taxon>
        <taxon>Spermatophyta</taxon>
        <taxon>Magnoliopsida</taxon>
        <taxon>eudicotyledons</taxon>
        <taxon>Gunneridae</taxon>
        <taxon>Pentapetalae</taxon>
        <taxon>asterids</taxon>
        <taxon>campanulids</taxon>
        <taxon>Asterales</taxon>
        <taxon>Asteraceae</taxon>
        <taxon>Carduoideae</taxon>
        <taxon>Cardueae</taxon>
        <taxon>Arctiinae</taxon>
        <taxon>Arctium</taxon>
    </lineage>
</organism>
<accession>A0ACB9AX64</accession>
<evidence type="ECO:0000313" key="1">
    <source>
        <dbReference type="EMBL" id="KAI3714839.1"/>
    </source>
</evidence>
<gene>
    <name evidence="1" type="ORF">L6452_21799</name>
</gene>
<comment type="caution">
    <text evidence="1">The sequence shown here is derived from an EMBL/GenBank/DDBJ whole genome shotgun (WGS) entry which is preliminary data.</text>
</comment>
<proteinExistence type="predicted"/>
<sequence>MRCLRKGTLIGASSSSIVNRASNSLRIIDLSTIRKAIGVVKDQTSISIAKVAGNVAPDLEVLIVKATGHDIEPAEEKYIREILHLISQSRGYVSACVYNISKRLSKTHDWVVALKALMLVHRLLVDGDPVFGQEIMCASRKGTRVLNMSDFRVEALSNYWDHSGFVKNYAMYLDQKLEFIAFERKLSAVSDRYGDFRDEPGYGISHKSKSYGDLYESIARGDRKDAKVATPVREMKPDRVLERLNKLLRLIDRVLCCRPAGSAKSSRMVLVALYLVLNESFRIYADICEALGVLLDRFPEMEYANSVKTFDEYVNAAKTIDELVDFYSWSKELGVARAAEFPEVQKITDKVLGTLERFLREKKNRLKKNKEEGSSPNMNGNPPPSGGQAIGDLLNLKDDTVPADGHRNTLALALLSGPPSAETKGSWEVFSNGENEKTSVWQTPVAESGKADWELALVESASNLSKHKANIAGGLDPVMLNGIYEQGGVSYNQVGEGSTSSMVTSGLGRSATPVLALPAPNGTLRPVDPQDPFAASLMVPPPPYVQLADLEKKQSFLAQGQQGWQQYGNGSNTTMGKINVGVATYNGMGQQQAGYNYAHY</sequence>
<dbReference type="EMBL" id="CM042053">
    <property type="protein sequence ID" value="KAI3714839.1"/>
    <property type="molecule type" value="Genomic_DNA"/>
</dbReference>
<reference evidence="2" key="1">
    <citation type="journal article" date="2022" name="Mol. Ecol. Resour.">
        <title>The genomes of chicory, endive, great burdock and yacon provide insights into Asteraceae palaeo-polyploidization history and plant inulin production.</title>
        <authorList>
            <person name="Fan W."/>
            <person name="Wang S."/>
            <person name="Wang H."/>
            <person name="Wang A."/>
            <person name="Jiang F."/>
            <person name="Liu H."/>
            <person name="Zhao H."/>
            <person name="Xu D."/>
            <person name="Zhang Y."/>
        </authorList>
    </citation>
    <scope>NUCLEOTIDE SEQUENCE [LARGE SCALE GENOMIC DNA]</scope>
    <source>
        <strain evidence="2">cv. Niubang</strain>
    </source>
</reference>